<keyword evidence="1" id="KW-0732">Signal</keyword>
<evidence type="ECO:0008006" key="4">
    <source>
        <dbReference type="Google" id="ProtNLM"/>
    </source>
</evidence>
<name>A0A350H946_UNCW3</name>
<reference evidence="2 3" key="1">
    <citation type="journal article" date="2018" name="Nat. Biotechnol.">
        <title>A standardized bacterial taxonomy based on genome phylogeny substantially revises the tree of life.</title>
        <authorList>
            <person name="Parks D.H."/>
            <person name="Chuvochina M."/>
            <person name="Waite D.W."/>
            <person name="Rinke C."/>
            <person name="Skarshewski A."/>
            <person name="Chaumeil P.A."/>
            <person name="Hugenholtz P."/>
        </authorList>
    </citation>
    <scope>NUCLEOTIDE SEQUENCE [LARGE SCALE GENOMIC DNA]</scope>
    <source>
        <strain evidence="2">UBA9956</strain>
    </source>
</reference>
<evidence type="ECO:0000313" key="3">
    <source>
        <dbReference type="Proteomes" id="UP000264062"/>
    </source>
</evidence>
<proteinExistence type="predicted"/>
<dbReference type="Proteomes" id="UP000264062">
    <property type="component" value="Unassembled WGS sequence"/>
</dbReference>
<feature type="chain" id="PRO_5017022030" description="T9SS type A sorting domain-containing protein" evidence="1">
    <location>
        <begin position="22"/>
        <end position="103"/>
    </location>
</feature>
<evidence type="ECO:0000313" key="2">
    <source>
        <dbReference type="EMBL" id="HAV92062.1"/>
    </source>
</evidence>
<comment type="caution">
    <text evidence="2">The sequence shown here is derived from an EMBL/GenBank/DDBJ whole genome shotgun (WGS) entry which is preliminary data.</text>
</comment>
<protein>
    <recommendedName>
        <fullName evidence="4">T9SS type A sorting domain-containing protein</fullName>
    </recommendedName>
</protein>
<accession>A0A350H946</accession>
<gene>
    <name evidence="2" type="ORF">DCW38_02650</name>
</gene>
<organism evidence="2 3">
    <name type="scientific">candidate division WOR-3 bacterium</name>
    <dbReference type="NCBI Taxonomy" id="2052148"/>
    <lineage>
        <taxon>Bacteria</taxon>
        <taxon>Bacteria division WOR-3</taxon>
    </lineage>
</organism>
<dbReference type="AlphaFoldDB" id="A0A350H946"/>
<sequence length="103" mass="11716">MNKSACLMVLFLMILSMGINAEYRYTEHQFDSVEVTSGVIYGTAPFLNSSYYNENSFTAGRIIKNIKNFTGIEAYFDSKNMKTGIYYIKVSSLKKPIKISLIK</sequence>
<evidence type="ECO:0000256" key="1">
    <source>
        <dbReference type="SAM" id="SignalP"/>
    </source>
</evidence>
<dbReference type="EMBL" id="DMZY01000081">
    <property type="protein sequence ID" value="HAV92062.1"/>
    <property type="molecule type" value="Genomic_DNA"/>
</dbReference>
<feature type="signal peptide" evidence="1">
    <location>
        <begin position="1"/>
        <end position="21"/>
    </location>
</feature>